<dbReference type="InterPro" id="IPR052391">
    <property type="entry name" value="E3_Ligase-Neurotoxin"/>
</dbReference>
<dbReference type="Proteomes" id="UP001323405">
    <property type="component" value="Unassembled WGS sequence"/>
</dbReference>
<feature type="repeat" description="ANK" evidence="1">
    <location>
        <begin position="629"/>
        <end position="661"/>
    </location>
</feature>
<evidence type="ECO:0000313" key="4">
    <source>
        <dbReference type="Proteomes" id="UP001323405"/>
    </source>
</evidence>
<feature type="repeat" description="ANK" evidence="1">
    <location>
        <begin position="596"/>
        <end position="628"/>
    </location>
</feature>
<keyword evidence="1" id="KW-0040">ANK repeat</keyword>
<name>A0ABR0GUH4_9PEZI</name>
<feature type="compositionally biased region" description="Acidic residues" evidence="2">
    <location>
        <begin position="730"/>
        <end position="748"/>
    </location>
</feature>
<dbReference type="InterPro" id="IPR036770">
    <property type="entry name" value="Ankyrin_rpt-contain_sf"/>
</dbReference>
<dbReference type="SMART" id="SM00248">
    <property type="entry name" value="ANK"/>
    <property type="match status" value="8"/>
</dbReference>
<protein>
    <recommendedName>
        <fullName evidence="5">Fungal N-terminal domain-containing protein</fullName>
    </recommendedName>
</protein>
<dbReference type="GeneID" id="87905328"/>
<evidence type="ECO:0000313" key="3">
    <source>
        <dbReference type="EMBL" id="KAK4659416.1"/>
    </source>
</evidence>
<dbReference type="InterPro" id="IPR002110">
    <property type="entry name" value="Ankyrin_rpt"/>
</dbReference>
<dbReference type="Gene3D" id="1.25.40.20">
    <property type="entry name" value="Ankyrin repeat-containing domain"/>
    <property type="match status" value="1"/>
</dbReference>
<dbReference type="EMBL" id="JAFFHA010000001">
    <property type="protein sequence ID" value="KAK4659416.1"/>
    <property type="molecule type" value="Genomic_DNA"/>
</dbReference>
<proteinExistence type="predicted"/>
<feature type="region of interest" description="Disordered" evidence="2">
    <location>
        <begin position="727"/>
        <end position="748"/>
    </location>
</feature>
<dbReference type="PROSITE" id="PS50297">
    <property type="entry name" value="ANK_REP_REGION"/>
    <property type="match status" value="5"/>
</dbReference>
<dbReference type="PANTHER" id="PTHR24133:SF40">
    <property type="entry name" value="ANKYRIN REPEAT DOMAIN 44"/>
    <property type="match status" value="1"/>
</dbReference>
<organism evidence="3 4">
    <name type="scientific">Podospora pseudocomata</name>
    <dbReference type="NCBI Taxonomy" id="2093779"/>
    <lineage>
        <taxon>Eukaryota</taxon>
        <taxon>Fungi</taxon>
        <taxon>Dikarya</taxon>
        <taxon>Ascomycota</taxon>
        <taxon>Pezizomycotina</taxon>
        <taxon>Sordariomycetes</taxon>
        <taxon>Sordariomycetidae</taxon>
        <taxon>Sordariales</taxon>
        <taxon>Podosporaceae</taxon>
        <taxon>Podospora</taxon>
    </lineage>
</organism>
<accession>A0ABR0GUH4</accession>
<evidence type="ECO:0000256" key="2">
    <source>
        <dbReference type="SAM" id="MobiDB-lite"/>
    </source>
</evidence>
<evidence type="ECO:0000256" key="1">
    <source>
        <dbReference type="PROSITE-ProRule" id="PRU00023"/>
    </source>
</evidence>
<gene>
    <name evidence="3" type="ORF">QC762_109990</name>
</gene>
<reference evidence="3 4" key="1">
    <citation type="journal article" date="2023" name="bioRxiv">
        <title>High-quality genome assemblies of four members of thePodospora anserinaspecies complex.</title>
        <authorList>
            <person name="Ament-Velasquez S.L."/>
            <person name="Vogan A.A."/>
            <person name="Wallerman O."/>
            <person name="Hartmann F."/>
            <person name="Gautier V."/>
            <person name="Silar P."/>
            <person name="Giraud T."/>
            <person name="Johannesson H."/>
        </authorList>
    </citation>
    <scope>NUCLEOTIDE SEQUENCE [LARGE SCALE GENOMIC DNA]</scope>
    <source>
        <strain evidence="3 4">CBS 415.72m</strain>
    </source>
</reference>
<sequence>MEVLGAILGVSTIVIRTSSTIYSLVDTWREAPEGLHRLLDDLRRSQQFFEETEAGLREMYLGLSEEALKSASFASVTEALVGLFEDATVVIGRIEKVIENIIDGNGLESGERKPEDLGKRRKLAWLRQSTTVAGLRKSLKSATVAIYRLLVVQNIRVSLGIGAAVERSTAELKSHISHALASEIMPEVVSKVEELRTNMLSEVRDPILRQMARLEDCLASLRQSNDRAMENEGIEARNTYPQASCNRHRQRRRRCDFHCPCRCHVIANYSLQYNTWKLSLFGLVVRVSGGSIGGECTSQACVNTNLPRAKEVMLHYNCPNWLYRGGISAFFSSNMHGTPELNIRMFNRLETGTPGTATNIFGCIERGNVEGVRQLLQDKRASVYDVRGSTDETPLLAALYRVNIPMIRLLLQAGADPFAEADRDPKVLYEAIQIHLSGRPGSHELIELIPAFESIQLSPLHLIVSGVLHANLEEALGKPEYLSYLNHVDPESTWSPLDMAAFKGDTEAVSKLLRAGASVSLKKEHGTPPLFQACWFSHYEVAKLLVEAGADVNAVIDDRGTTPIICAVNAIGHAVDGRIVSLLRQHGADVNCETWRGATPLCFAASRTSPNAVTLLVEHGANVNHVDKDGDTPLIYAVFYSRHENVRILLERGSDYRYKNRDGKSILHYLAAVADVEMLKIFTDAKMRGLADDLDGGQKMKTPIEIFNQRESTAELRQAFNELLESISKDDEEESEGSDEFCDAVEEL</sequence>
<keyword evidence="4" id="KW-1185">Reference proteome</keyword>
<dbReference type="RefSeq" id="XP_062748387.1">
    <property type="nucleotide sequence ID" value="XM_062885421.1"/>
</dbReference>
<feature type="repeat" description="ANK" evidence="1">
    <location>
        <begin position="525"/>
        <end position="557"/>
    </location>
</feature>
<dbReference type="SUPFAM" id="SSF48403">
    <property type="entry name" value="Ankyrin repeat"/>
    <property type="match status" value="1"/>
</dbReference>
<dbReference type="PANTHER" id="PTHR24133">
    <property type="entry name" value="ANKYRIN DOMAIN-CONTAINING"/>
    <property type="match status" value="1"/>
</dbReference>
<dbReference type="Pfam" id="PF12796">
    <property type="entry name" value="Ank_2"/>
    <property type="match status" value="2"/>
</dbReference>
<dbReference type="PROSITE" id="PS50088">
    <property type="entry name" value="ANK_REPEAT"/>
    <property type="match status" value="5"/>
</dbReference>
<evidence type="ECO:0008006" key="5">
    <source>
        <dbReference type="Google" id="ProtNLM"/>
    </source>
</evidence>
<feature type="repeat" description="ANK" evidence="1">
    <location>
        <begin position="492"/>
        <end position="524"/>
    </location>
</feature>
<feature type="repeat" description="ANK" evidence="1">
    <location>
        <begin position="390"/>
        <end position="422"/>
    </location>
</feature>
<comment type="caution">
    <text evidence="3">The sequence shown here is derived from an EMBL/GenBank/DDBJ whole genome shotgun (WGS) entry which is preliminary data.</text>
</comment>